<evidence type="ECO:0000256" key="3">
    <source>
        <dbReference type="ARBA" id="ARBA00022722"/>
    </source>
</evidence>
<reference evidence="9 10" key="1">
    <citation type="journal article" date="2016" name="Nat. Commun.">
        <title>Thousands of microbial genomes shed light on interconnected biogeochemical processes in an aquifer system.</title>
        <authorList>
            <person name="Anantharaman K."/>
            <person name="Brown C.T."/>
            <person name="Hug L.A."/>
            <person name="Sharon I."/>
            <person name="Castelle C.J."/>
            <person name="Probst A.J."/>
            <person name="Thomas B.C."/>
            <person name="Singh A."/>
            <person name="Wilkins M.J."/>
            <person name="Karaoz U."/>
            <person name="Brodie E.L."/>
            <person name="Williams K.H."/>
            <person name="Hubbard S.S."/>
            <person name="Banfield J.F."/>
        </authorList>
    </citation>
    <scope>NUCLEOTIDE SEQUENCE [LARGE SCALE GENOMIC DNA]</scope>
</reference>
<dbReference type="Pfam" id="PF01850">
    <property type="entry name" value="PIN"/>
    <property type="match status" value="1"/>
</dbReference>
<dbReference type="EMBL" id="MFBA01000036">
    <property type="protein sequence ID" value="OGD85121.1"/>
    <property type="molecule type" value="Genomic_DNA"/>
</dbReference>
<dbReference type="Proteomes" id="UP000177069">
    <property type="component" value="Unassembled WGS sequence"/>
</dbReference>
<dbReference type="PANTHER" id="PTHR33653:SF1">
    <property type="entry name" value="RIBONUCLEASE VAPC2"/>
    <property type="match status" value="1"/>
</dbReference>
<dbReference type="GO" id="GO:0016787">
    <property type="term" value="F:hydrolase activity"/>
    <property type="evidence" value="ECO:0007669"/>
    <property type="project" value="UniProtKB-KW"/>
</dbReference>
<evidence type="ECO:0000256" key="7">
    <source>
        <dbReference type="ARBA" id="ARBA00038093"/>
    </source>
</evidence>
<dbReference type="SUPFAM" id="SSF88723">
    <property type="entry name" value="PIN domain-like"/>
    <property type="match status" value="1"/>
</dbReference>
<keyword evidence="2" id="KW-1277">Toxin-antitoxin system</keyword>
<dbReference type="GO" id="GO:0004518">
    <property type="term" value="F:nuclease activity"/>
    <property type="evidence" value="ECO:0007669"/>
    <property type="project" value="UniProtKB-KW"/>
</dbReference>
<dbReference type="InterPro" id="IPR002716">
    <property type="entry name" value="PIN_dom"/>
</dbReference>
<feature type="domain" description="PIN" evidence="8">
    <location>
        <begin position="2"/>
        <end position="110"/>
    </location>
</feature>
<evidence type="ECO:0000313" key="10">
    <source>
        <dbReference type="Proteomes" id="UP000177069"/>
    </source>
</evidence>
<dbReference type="InterPro" id="IPR050556">
    <property type="entry name" value="Type_II_TA_system_RNase"/>
</dbReference>
<organism evidence="9 10">
    <name type="scientific">Candidatus Curtissbacteria bacterium RIFCSPHIGHO2_01_FULL_41_13</name>
    <dbReference type="NCBI Taxonomy" id="1797745"/>
    <lineage>
        <taxon>Bacteria</taxon>
        <taxon>Candidatus Curtissiibacteriota</taxon>
    </lineage>
</organism>
<evidence type="ECO:0000256" key="6">
    <source>
        <dbReference type="ARBA" id="ARBA00022842"/>
    </source>
</evidence>
<protein>
    <recommendedName>
        <fullName evidence="8">PIN domain-containing protein</fullName>
    </recommendedName>
</protein>
<name>A0A1F5FZT5_9BACT</name>
<evidence type="ECO:0000256" key="5">
    <source>
        <dbReference type="ARBA" id="ARBA00022801"/>
    </source>
</evidence>
<accession>A0A1F5FZT5</accession>
<proteinExistence type="inferred from homology"/>
<sequence length="126" mass="14374">MYLIDTDILIWVLRGDEKYERFLLDLKDKGSLSISAITIAEIYKNIFPSEIIKTENVLGELQTWDVTPAIAKQAGLYWQEHAKRLKTISLTDCLIAATANVNNLSLVSLNIKHFPMRDIKFLRPPA</sequence>
<keyword evidence="6" id="KW-0460">Magnesium</keyword>
<keyword evidence="5" id="KW-0378">Hydrolase</keyword>
<comment type="similarity">
    <text evidence="7">Belongs to the PINc/VapC protein family.</text>
</comment>
<dbReference type="Gene3D" id="3.40.50.1010">
    <property type="entry name" value="5'-nuclease"/>
    <property type="match status" value="1"/>
</dbReference>
<evidence type="ECO:0000313" key="9">
    <source>
        <dbReference type="EMBL" id="OGD85121.1"/>
    </source>
</evidence>
<dbReference type="GO" id="GO:0046872">
    <property type="term" value="F:metal ion binding"/>
    <property type="evidence" value="ECO:0007669"/>
    <property type="project" value="UniProtKB-KW"/>
</dbReference>
<dbReference type="PANTHER" id="PTHR33653">
    <property type="entry name" value="RIBONUCLEASE VAPC2"/>
    <property type="match status" value="1"/>
</dbReference>
<dbReference type="CDD" id="cd18741">
    <property type="entry name" value="PIN_VapC4-5_FitB-like"/>
    <property type="match status" value="1"/>
</dbReference>
<gene>
    <name evidence="9" type="ORF">A2696_00080</name>
</gene>
<evidence type="ECO:0000256" key="4">
    <source>
        <dbReference type="ARBA" id="ARBA00022723"/>
    </source>
</evidence>
<comment type="cofactor">
    <cofactor evidence="1">
        <name>Mg(2+)</name>
        <dbReference type="ChEBI" id="CHEBI:18420"/>
    </cofactor>
</comment>
<comment type="caution">
    <text evidence="9">The sequence shown here is derived from an EMBL/GenBank/DDBJ whole genome shotgun (WGS) entry which is preliminary data.</text>
</comment>
<evidence type="ECO:0000256" key="2">
    <source>
        <dbReference type="ARBA" id="ARBA00022649"/>
    </source>
</evidence>
<evidence type="ECO:0000256" key="1">
    <source>
        <dbReference type="ARBA" id="ARBA00001946"/>
    </source>
</evidence>
<keyword evidence="3" id="KW-0540">Nuclease</keyword>
<keyword evidence="4" id="KW-0479">Metal-binding</keyword>
<dbReference type="InterPro" id="IPR029060">
    <property type="entry name" value="PIN-like_dom_sf"/>
</dbReference>
<dbReference type="AlphaFoldDB" id="A0A1F5FZT5"/>
<evidence type="ECO:0000259" key="8">
    <source>
        <dbReference type="Pfam" id="PF01850"/>
    </source>
</evidence>